<evidence type="ECO:0000313" key="5">
    <source>
        <dbReference type="EMBL" id="RTR28244.1"/>
    </source>
</evidence>
<organism evidence="5 6">
    <name type="scientific">Shewanella atlantica</name>
    <dbReference type="NCBI Taxonomy" id="271099"/>
    <lineage>
        <taxon>Bacteria</taxon>
        <taxon>Pseudomonadati</taxon>
        <taxon>Pseudomonadota</taxon>
        <taxon>Gammaproteobacteria</taxon>
        <taxon>Alteromonadales</taxon>
        <taxon>Shewanellaceae</taxon>
        <taxon>Shewanella</taxon>
    </lineage>
</organism>
<accession>A0A431VYD6</accession>
<sequence>MVLRIMMKKFHIFLFLMANLLMAAQGTAEGAELKFVTHDFPPFSHESGGTLSGAAIDIVRQTCSEIEISCPIELLPWKRSQFKVKRGQAQAMFVIGWNNKRDQWLTFSPPLLKTQYGFFVNRTNPLDYQSLSDLAGAKVGVLESSNTSDHLKKIRQQMIELNLDPITIQGIHDNKLVFKMLDNEGRNIEMIYSNRDVGNTVIAQYDLQNIRYAGPNEELYYYIGFGRKHADKDLVGRFNRGFIKLQQTGVIQSILAEYNLQSVDPD</sequence>
<comment type="similarity">
    <text evidence="1">Belongs to the bacterial solute-binding protein 3 family.</text>
</comment>
<keyword evidence="6" id="KW-1185">Reference proteome</keyword>
<comment type="caution">
    <text evidence="5">The sequence shown here is derived from an EMBL/GenBank/DDBJ whole genome shotgun (WGS) entry which is preliminary data.</text>
</comment>
<evidence type="ECO:0000259" key="4">
    <source>
        <dbReference type="SMART" id="SM00062"/>
    </source>
</evidence>
<feature type="chain" id="PRO_5019027331" evidence="3">
    <location>
        <begin position="24"/>
        <end position="266"/>
    </location>
</feature>
<name>A0A431VYD6_9GAMM</name>
<dbReference type="PANTHER" id="PTHR35936">
    <property type="entry name" value="MEMBRANE-BOUND LYTIC MUREIN TRANSGLYCOSYLASE F"/>
    <property type="match status" value="1"/>
</dbReference>
<dbReference type="Pfam" id="PF00497">
    <property type="entry name" value="SBP_bac_3"/>
    <property type="match status" value="1"/>
</dbReference>
<feature type="domain" description="Solute-binding protein family 3/N-terminal" evidence="4">
    <location>
        <begin position="32"/>
        <end position="262"/>
    </location>
</feature>
<protein>
    <submittedName>
        <fullName evidence="5">Transporter substrate-binding domain-containing protein</fullName>
    </submittedName>
</protein>
<reference evidence="5 6" key="1">
    <citation type="submission" date="2018-12" db="EMBL/GenBank/DDBJ databases">
        <authorList>
            <person name="Yu L."/>
        </authorList>
    </citation>
    <scope>NUCLEOTIDE SEQUENCE [LARGE SCALE GENOMIC DNA]</scope>
    <source>
        <strain evidence="5 6">HAW-EB5</strain>
    </source>
</reference>
<evidence type="ECO:0000256" key="3">
    <source>
        <dbReference type="SAM" id="SignalP"/>
    </source>
</evidence>
<evidence type="ECO:0000313" key="6">
    <source>
        <dbReference type="Proteomes" id="UP000282060"/>
    </source>
</evidence>
<dbReference type="EMBL" id="RXNV01000013">
    <property type="protein sequence ID" value="RTR28244.1"/>
    <property type="molecule type" value="Genomic_DNA"/>
</dbReference>
<dbReference type="InterPro" id="IPR001638">
    <property type="entry name" value="Solute-binding_3/MltF_N"/>
</dbReference>
<evidence type="ECO:0000256" key="1">
    <source>
        <dbReference type="ARBA" id="ARBA00010333"/>
    </source>
</evidence>
<dbReference type="PANTHER" id="PTHR35936:SF25">
    <property type="entry name" value="ABC TRANSPORTER SUBSTRATE-BINDING PROTEIN"/>
    <property type="match status" value="1"/>
</dbReference>
<dbReference type="SUPFAM" id="SSF53850">
    <property type="entry name" value="Periplasmic binding protein-like II"/>
    <property type="match status" value="1"/>
</dbReference>
<dbReference type="Proteomes" id="UP000282060">
    <property type="component" value="Unassembled WGS sequence"/>
</dbReference>
<dbReference type="SMART" id="SM00062">
    <property type="entry name" value="PBPb"/>
    <property type="match status" value="1"/>
</dbReference>
<evidence type="ECO:0000256" key="2">
    <source>
        <dbReference type="ARBA" id="ARBA00022729"/>
    </source>
</evidence>
<keyword evidence="2 3" id="KW-0732">Signal</keyword>
<dbReference type="OrthoDB" id="5592769at2"/>
<proteinExistence type="inferred from homology"/>
<gene>
    <name evidence="5" type="ORF">EKG39_19115</name>
</gene>
<dbReference type="Gene3D" id="3.40.190.10">
    <property type="entry name" value="Periplasmic binding protein-like II"/>
    <property type="match status" value="2"/>
</dbReference>
<dbReference type="AlphaFoldDB" id="A0A431VYD6"/>
<feature type="signal peptide" evidence="3">
    <location>
        <begin position="1"/>
        <end position="23"/>
    </location>
</feature>